<reference evidence="1" key="2">
    <citation type="submission" date="2023-06" db="EMBL/GenBank/DDBJ databases">
        <authorList>
            <consortium name="Lawrence Berkeley National Laboratory"/>
            <person name="Haridas S."/>
            <person name="Hensen N."/>
            <person name="Bonometti L."/>
            <person name="Westerberg I."/>
            <person name="Brannstrom I.O."/>
            <person name="Guillou S."/>
            <person name="Cros-Aarteil S."/>
            <person name="Calhoun S."/>
            <person name="Kuo A."/>
            <person name="Mondo S."/>
            <person name="Pangilinan J."/>
            <person name="Riley R."/>
            <person name="Labutti K."/>
            <person name="Andreopoulos B."/>
            <person name="Lipzen A."/>
            <person name="Chen C."/>
            <person name="Yanf M."/>
            <person name="Daum C."/>
            <person name="Ng V."/>
            <person name="Clum A."/>
            <person name="Steindorff A."/>
            <person name="Ohm R."/>
            <person name="Martin F."/>
            <person name="Silar P."/>
            <person name="Natvig D."/>
            <person name="Lalanne C."/>
            <person name="Gautier V."/>
            <person name="Ament-Velasquez S.L."/>
            <person name="Kruys A."/>
            <person name="Hutchinson M.I."/>
            <person name="Powell A.J."/>
            <person name="Barry K."/>
            <person name="Miller A.N."/>
            <person name="Grigoriev I.V."/>
            <person name="Debuchy R."/>
            <person name="Gladieux P."/>
            <person name="Thoren M.H."/>
            <person name="Johannesson H."/>
        </authorList>
    </citation>
    <scope>NUCLEOTIDE SEQUENCE</scope>
    <source>
        <strain evidence="1">CBS 955.72</strain>
    </source>
</reference>
<evidence type="ECO:0000313" key="2">
    <source>
        <dbReference type="Proteomes" id="UP001275084"/>
    </source>
</evidence>
<proteinExistence type="predicted"/>
<sequence>MFLLAISAVVVRASPSPALQGGLSQDGIMAGQACASCYLCGPVLCRQARDGEMGAGAKALSLLFQTVVFDDGEQLELQIISPFCVAVYYELGCCLGGY</sequence>
<dbReference type="AlphaFoldDB" id="A0AAJ0MBH1"/>
<protein>
    <submittedName>
        <fullName evidence="1">Uncharacterized protein</fullName>
    </submittedName>
</protein>
<accession>A0AAJ0MBH1</accession>
<keyword evidence="2" id="KW-1185">Reference proteome</keyword>
<dbReference type="EMBL" id="JAUIQD010000005">
    <property type="protein sequence ID" value="KAK3348592.1"/>
    <property type="molecule type" value="Genomic_DNA"/>
</dbReference>
<dbReference type="Proteomes" id="UP001275084">
    <property type="component" value="Unassembled WGS sequence"/>
</dbReference>
<reference evidence="1" key="1">
    <citation type="journal article" date="2023" name="Mol. Phylogenet. Evol.">
        <title>Genome-scale phylogeny and comparative genomics of the fungal order Sordariales.</title>
        <authorList>
            <person name="Hensen N."/>
            <person name="Bonometti L."/>
            <person name="Westerberg I."/>
            <person name="Brannstrom I.O."/>
            <person name="Guillou S."/>
            <person name="Cros-Aarteil S."/>
            <person name="Calhoun S."/>
            <person name="Haridas S."/>
            <person name="Kuo A."/>
            <person name="Mondo S."/>
            <person name="Pangilinan J."/>
            <person name="Riley R."/>
            <person name="LaButti K."/>
            <person name="Andreopoulos B."/>
            <person name="Lipzen A."/>
            <person name="Chen C."/>
            <person name="Yan M."/>
            <person name="Daum C."/>
            <person name="Ng V."/>
            <person name="Clum A."/>
            <person name="Steindorff A."/>
            <person name="Ohm R.A."/>
            <person name="Martin F."/>
            <person name="Silar P."/>
            <person name="Natvig D.O."/>
            <person name="Lalanne C."/>
            <person name="Gautier V."/>
            <person name="Ament-Velasquez S.L."/>
            <person name="Kruys A."/>
            <person name="Hutchinson M.I."/>
            <person name="Powell A.J."/>
            <person name="Barry K."/>
            <person name="Miller A.N."/>
            <person name="Grigoriev I.V."/>
            <person name="Debuchy R."/>
            <person name="Gladieux P."/>
            <person name="Hiltunen Thoren M."/>
            <person name="Johannesson H."/>
        </authorList>
    </citation>
    <scope>NUCLEOTIDE SEQUENCE</scope>
    <source>
        <strain evidence="1">CBS 955.72</strain>
    </source>
</reference>
<evidence type="ECO:0000313" key="1">
    <source>
        <dbReference type="EMBL" id="KAK3348592.1"/>
    </source>
</evidence>
<organism evidence="1 2">
    <name type="scientific">Lasiosphaeria hispida</name>
    <dbReference type="NCBI Taxonomy" id="260671"/>
    <lineage>
        <taxon>Eukaryota</taxon>
        <taxon>Fungi</taxon>
        <taxon>Dikarya</taxon>
        <taxon>Ascomycota</taxon>
        <taxon>Pezizomycotina</taxon>
        <taxon>Sordariomycetes</taxon>
        <taxon>Sordariomycetidae</taxon>
        <taxon>Sordariales</taxon>
        <taxon>Lasiosphaeriaceae</taxon>
        <taxon>Lasiosphaeria</taxon>
    </lineage>
</organism>
<name>A0AAJ0MBH1_9PEZI</name>
<comment type="caution">
    <text evidence="1">The sequence shown here is derived from an EMBL/GenBank/DDBJ whole genome shotgun (WGS) entry which is preliminary data.</text>
</comment>
<gene>
    <name evidence="1" type="ORF">B0T25DRAFT_546035</name>
</gene>